<gene>
    <name evidence="2" type="ORF">H2200_012729</name>
</gene>
<reference evidence="2" key="1">
    <citation type="submission" date="2022-10" db="EMBL/GenBank/DDBJ databases">
        <title>Culturing micro-colonial fungi from biological soil crusts in the Mojave desert and describing Neophaeococcomyces mojavensis, and introducing the new genera and species Taxawa tesnikishii.</title>
        <authorList>
            <person name="Kurbessoian T."/>
            <person name="Stajich J.E."/>
        </authorList>
    </citation>
    <scope>NUCLEOTIDE SEQUENCE</scope>
    <source>
        <strain evidence="2">TK_41</strain>
    </source>
</reference>
<feature type="region of interest" description="Disordered" evidence="1">
    <location>
        <begin position="521"/>
        <end position="540"/>
    </location>
</feature>
<dbReference type="InterPro" id="IPR029058">
    <property type="entry name" value="AB_hydrolase_fold"/>
</dbReference>
<dbReference type="AlphaFoldDB" id="A0AA38WXI0"/>
<dbReference type="Proteomes" id="UP001172673">
    <property type="component" value="Unassembled WGS sequence"/>
</dbReference>
<dbReference type="EMBL" id="JAPDRK010000024">
    <property type="protein sequence ID" value="KAJ9602949.1"/>
    <property type="molecule type" value="Genomic_DNA"/>
</dbReference>
<evidence type="ECO:0000256" key="1">
    <source>
        <dbReference type="SAM" id="MobiDB-lite"/>
    </source>
</evidence>
<dbReference type="PANTHER" id="PTHR47842:SF1">
    <property type="entry name" value="DUF676 DOMAIN-CONTAINING PROTEIN"/>
    <property type="match status" value="1"/>
</dbReference>
<dbReference type="PANTHER" id="PTHR47842">
    <property type="entry name" value="EXPRESSED PROTEIN"/>
    <property type="match status" value="1"/>
</dbReference>
<proteinExistence type="predicted"/>
<sequence length="540" mass="58447">MRKTLFLVFIHGFKGGDDTFAAFPEHLRALVSHALPDIDVVTTTYPRFETKGELKDCVARFRECAARLQNKVIDLEVARSTPSPTIDPSVHVILIGHSMGGIIAAETYLLLASEQPIPAGSSAQNPERPNFPSNTTLGSATSTSHPTPSHENAASHEHSFMFPHIQGILAFDTPFLGLAPGMVAHSLEGGHKVAANAYNTYNEVSSLFNWGNKSEPNVASSAASKPKIRGALPAPVSASTADAAAAPKWQAWGKYAMFAGAAGAVVAGGAAALYSQREKLSAGWKWASDHLLFVGELFKPENLRKRIESVENELQERGGGCANLYTNLGKAASGGYGITESLAGKERTFCNLPVHVSRDRPQIKEGADKSKASGFKWIKAVNEKAGDETSAHMSMFVPRENPGFYALGERAKECIISWIDQGWYRGSNGPTFLKADPNIGLGESPGSGWIKPDADEIRAQERAKERYGNSFKHPESNVEGFLGKDWDRVDVHHGKDGIDDFLDDENVKMRDEELDDSVIIEKRAAEGEIPLPKPRSNTGA</sequence>
<accession>A0AA38WXI0</accession>
<feature type="compositionally biased region" description="Low complexity" evidence="1">
    <location>
        <begin position="141"/>
        <end position="150"/>
    </location>
</feature>
<feature type="region of interest" description="Disordered" evidence="1">
    <location>
        <begin position="119"/>
        <end position="154"/>
    </location>
</feature>
<dbReference type="SUPFAM" id="SSF53474">
    <property type="entry name" value="alpha/beta-Hydrolases"/>
    <property type="match status" value="1"/>
</dbReference>
<protein>
    <recommendedName>
        <fullName evidence="4">AB hydrolase-1 domain-containing protein</fullName>
    </recommendedName>
</protein>
<dbReference type="Gene3D" id="3.40.50.1820">
    <property type="entry name" value="alpha/beta hydrolase"/>
    <property type="match status" value="1"/>
</dbReference>
<organism evidence="2 3">
    <name type="scientific">Cladophialophora chaetospira</name>
    <dbReference type="NCBI Taxonomy" id="386627"/>
    <lineage>
        <taxon>Eukaryota</taxon>
        <taxon>Fungi</taxon>
        <taxon>Dikarya</taxon>
        <taxon>Ascomycota</taxon>
        <taxon>Pezizomycotina</taxon>
        <taxon>Eurotiomycetes</taxon>
        <taxon>Chaetothyriomycetidae</taxon>
        <taxon>Chaetothyriales</taxon>
        <taxon>Herpotrichiellaceae</taxon>
        <taxon>Cladophialophora</taxon>
    </lineage>
</organism>
<evidence type="ECO:0000313" key="3">
    <source>
        <dbReference type="Proteomes" id="UP001172673"/>
    </source>
</evidence>
<keyword evidence="3" id="KW-1185">Reference proteome</keyword>
<feature type="compositionally biased region" description="Polar residues" evidence="1">
    <location>
        <begin position="121"/>
        <end position="140"/>
    </location>
</feature>
<comment type="caution">
    <text evidence="2">The sequence shown here is derived from an EMBL/GenBank/DDBJ whole genome shotgun (WGS) entry which is preliminary data.</text>
</comment>
<evidence type="ECO:0000313" key="2">
    <source>
        <dbReference type="EMBL" id="KAJ9602949.1"/>
    </source>
</evidence>
<name>A0AA38WXI0_9EURO</name>
<evidence type="ECO:0008006" key="4">
    <source>
        <dbReference type="Google" id="ProtNLM"/>
    </source>
</evidence>